<reference evidence="1 2" key="1">
    <citation type="journal article" date="2024" name="Curr. Microbiol.">
        <title>Luteibacter sahnii sp. nov., A Novel Yellow-Colored Xanthomonadin Pigment Producing Probiotic Bacterium from Healthy Rice Seed Microbiome.</title>
        <authorList>
            <person name="Jaiswal G."/>
            <person name="Rana R."/>
            <person name="Nayak P.K."/>
            <person name="Chouhan R."/>
            <person name="Gandhi S.G."/>
            <person name="Patel H.K."/>
            <person name="Patil P.B."/>
        </authorList>
    </citation>
    <scope>NUCLEOTIDE SEQUENCE [LARGE SCALE GENOMIC DNA]</scope>
    <source>
        <strain evidence="1 2">PPL201</strain>
    </source>
</reference>
<accession>A0ABT6BB15</accession>
<name>A0ABT6BB15_9GAMM</name>
<sequence>MTTINDSGTAASWTQVTYFQIYKVFASASPESVGLFANGRQQCQIQVEFIARDDRGTPVTLTASDIRTHLQLIDYRSGAVIGEGATANWSVSTTGNDYEWDESVITMVRDARGETFAQSQGNASATSHPPAPANQQRVTLYVSSAVATRLQVGAKLSYPTASRPAAMTNVSSITFNDPLGNGEGQFNSMVIIDAVAGPALSTQDYGDRNPDMSLAMQPVGNENHFFRAFQCRVNVNFGRRRFPLRSVSGSKGGASGFAVYKYGSFGANWLWGMSYYAQPGAASPEHFPLPPLSYVDVETRGPTSVHGVDDASANGIARLAIECITRIATRAQGDSTAARHTQRQPDAGLYTRYEPINMLRQCVGGIDSPSADSVVVGVLAGNLRGRFKTSTGLDTPEVTTTMLYLMDVYGNEHALRLAFSTQLPQLTLTKA</sequence>
<evidence type="ECO:0000313" key="1">
    <source>
        <dbReference type="EMBL" id="MDF4025296.1"/>
    </source>
</evidence>
<keyword evidence="2" id="KW-1185">Reference proteome</keyword>
<comment type="caution">
    <text evidence="1">The sequence shown here is derived from an EMBL/GenBank/DDBJ whole genome shotgun (WGS) entry which is preliminary data.</text>
</comment>
<protein>
    <recommendedName>
        <fullName evidence="3">DUF4331 domain-containing protein</fullName>
    </recommendedName>
</protein>
<evidence type="ECO:0000313" key="2">
    <source>
        <dbReference type="Proteomes" id="UP001528850"/>
    </source>
</evidence>
<gene>
    <name evidence="1" type="ORF">P3W24_10005</name>
</gene>
<dbReference type="EMBL" id="JARJJS010000002">
    <property type="protein sequence ID" value="MDF4025296.1"/>
    <property type="molecule type" value="Genomic_DNA"/>
</dbReference>
<organism evidence="1 2">
    <name type="scientific">Luteibacter sahnii</name>
    <dbReference type="NCBI Taxonomy" id="3021977"/>
    <lineage>
        <taxon>Bacteria</taxon>
        <taxon>Pseudomonadati</taxon>
        <taxon>Pseudomonadota</taxon>
        <taxon>Gammaproteobacteria</taxon>
        <taxon>Lysobacterales</taxon>
        <taxon>Rhodanobacteraceae</taxon>
        <taxon>Luteibacter</taxon>
    </lineage>
</organism>
<evidence type="ECO:0008006" key="3">
    <source>
        <dbReference type="Google" id="ProtNLM"/>
    </source>
</evidence>
<dbReference type="Proteomes" id="UP001528850">
    <property type="component" value="Unassembled WGS sequence"/>
</dbReference>
<proteinExistence type="predicted"/>